<evidence type="ECO:0000259" key="2">
    <source>
        <dbReference type="PROSITE" id="PS50943"/>
    </source>
</evidence>
<comment type="caution">
    <text evidence="3">The sequence shown here is derived from an EMBL/GenBank/DDBJ whole genome shotgun (WGS) entry which is preliminary data.</text>
</comment>
<dbReference type="Pfam" id="PF13413">
    <property type="entry name" value="HTH_25"/>
    <property type="match status" value="1"/>
</dbReference>
<evidence type="ECO:0000256" key="1">
    <source>
        <dbReference type="SAM" id="Phobius"/>
    </source>
</evidence>
<dbReference type="EMBL" id="QFQP01000029">
    <property type="protein sequence ID" value="PZR07692.1"/>
    <property type="molecule type" value="Genomic_DNA"/>
</dbReference>
<dbReference type="PROSITE" id="PS50943">
    <property type="entry name" value="HTH_CROC1"/>
    <property type="match status" value="1"/>
</dbReference>
<accession>A0A2W5SY24</accession>
<dbReference type="AlphaFoldDB" id="A0A2W5SY24"/>
<dbReference type="CDD" id="cd00093">
    <property type="entry name" value="HTH_XRE"/>
    <property type="match status" value="1"/>
</dbReference>
<dbReference type="Gene3D" id="1.10.260.40">
    <property type="entry name" value="lambda repressor-like DNA-binding domains"/>
    <property type="match status" value="1"/>
</dbReference>
<sequence>MTPPDYLDFGRYLQVQRELRGLSLDDVARQTKIPPTLIGALESGQSERFPERVFILNYIRSYATAVGLSPDEAVNRFHEIPEAPKAEAFDPAALETVRLARASSMLWSTIAAVLVLAALLTLNGVYELTLRYTHR</sequence>
<dbReference type="InterPro" id="IPR010982">
    <property type="entry name" value="Lambda_DNA-bd_dom_sf"/>
</dbReference>
<organism evidence="3 4">
    <name type="scientific">Archangium gephyra</name>
    <dbReference type="NCBI Taxonomy" id="48"/>
    <lineage>
        <taxon>Bacteria</taxon>
        <taxon>Pseudomonadati</taxon>
        <taxon>Myxococcota</taxon>
        <taxon>Myxococcia</taxon>
        <taxon>Myxococcales</taxon>
        <taxon>Cystobacterineae</taxon>
        <taxon>Archangiaceae</taxon>
        <taxon>Archangium</taxon>
    </lineage>
</organism>
<keyword evidence="1" id="KW-0812">Transmembrane</keyword>
<feature type="transmembrane region" description="Helical" evidence="1">
    <location>
        <begin position="105"/>
        <end position="126"/>
    </location>
</feature>
<dbReference type="InterPro" id="IPR050400">
    <property type="entry name" value="Bact_Cytoskel_RodZ"/>
</dbReference>
<keyword evidence="1" id="KW-0472">Membrane</keyword>
<name>A0A2W5SY24_9BACT</name>
<dbReference type="GO" id="GO:0003677">
    <property type="term" value="F:DNA binding"/>
    <property type="evidence" value="ECO:0007669"/>
    <property type="project" value="InterPro"/>
</dbReference>
<evidence type="ECO:0000313" key="3">
    <source>
        <dbReference type="EMBL" id="PZR07692.1"/>
    </source>
</evidence>
<feature type="domain" description="HTH cro/C1-type" evidence="2">
    <location>
        <begin position="13"/>
        <end position="47"/>
    </location>
</feature>
<keyword evidence="1" id="KW-1133">Transmembrane helix</keyword>
<proteinExistence type="predicted"/>
<gene>
    <name evidence="3" type="ORF">DI536_26655</name>
</gene>
<protein>
    <submittedName>
        <fullName evidence="3">Transcriptional regulator</fullName>
    </submittedName>
</protein>
<dbReference type="PANTHER" id="PTHR34475">
    <property type="match status" value="1"/>
</dbReference>
<reference evidence="3 4" key="1">
    <citation type="submission" date="2017-08" db="EMBL/GenBank/DDBJ databases">
        <title>Infants hospitalized years apart are colonized by the same room-sourced microbial strains.</title>
        <authorList>
            <person name="Brooks B."/>
            <person name="Olm M.R."/>
            <person name="Firek B.A."/>
            <person name="Baker R."/>
            <person name="Thomas B.C."/>
            <person name="Morowitz M.J."/>
            <person name="Banfield J.F."/>
        </authorList>
    </citation>
    <scope>NUCLEOTIDE SEQUENCE [LARGE SCALE GENOMIC DNA]</scope>
    <source>
        <strain evidence="3">S2_003_000_R2_14</strain>
    </source>
</reference>
<evidence type="ECO:0000313" key="4">
    <source>
        <dbReference type="Proteomes" id="UP000249061"/>
    </source>
</evidence>
<dbReference type="Proteomes" id="UP000249061">
    <property type="component" value="Unassembled WGS sequence"/>
</dbReference>
<dbReference type="InterPro" id="IPR001387">
    <property type="entry name" value="Cro/C1-type_HTH"/>
</dbReference>
<dbReference type="PANTHER" id="PTHR34475:SF1">
    <property type="entry name" value="CYTOSKELETON PROTEIN RODZ"/>
    <property type="match status" value="1"/>
</dbReference>
<dbReference type="SUPFAM" id="SSF47413">
    <property type="entry name" value="lambda repressor-like DNA-binding domains"/>
    <property type="match status" value="1"/>
</dbReference>